<evidence type="ECO:0000313" key="16">
    <source>
        <dbReference type="EMBL" id="WGE09299.1"/>
    </source>
</evidence>
<feature type="compositionally biased region" description="Basic and acidic residues" evidence="11">
    <location>
        <begin position="3963"/>
        <end position="3974"/>
    </location>
</feature>
<feature type="compositionally biased region" description="Basic and acidic residues" evidence="11">
    <location>
        <begin position="3762"/>
        <end position="3771"/>
    </location>
</feature>
<evidence type="ECO:0000256" key="10">
    <source>
        <dbReference type="ARBA" id="ARBA00023237"/>
    </source>
</evidence>
<feature type="compositionally biased region" description="Polar residues" evidence="11">
    <location>
        <begin position="4526"/>
        <end position="4540"/>
    </location>
</feature>
<dbReference type="GO" id="GO:0015031">
    <property type="term" value="P:protein transport"/>
    <property type="evidence" value="ECO:0007669"/>
    <property type="project" value="UniProtKB-KW"/>
</dbReference>
<feature type="domain" description="Trimeric autotransporter adhesin YadA-like head" evidence="13">
    <location>
        <begin position="4396"/>
        <end position="4422"/>
    </location>
</feature>
<comment type="subcellular location">
    <subcellularLocation>
        <location evidence="2">Cell outer membrane</location>
    </subcellularLocation>
    <subcellularLocation>
        <location evidence="1">Cell surface</location>
    </subcellularLocation>
</comment>
<evidence type="ECO:0000256" key="3">
    <source>
        <dbReference type="ARBA" id="ARBA00005848"/>
    </source>
</evidence>
<keyword evidence="6" id="KW-0812">Transmembrane</keyword>
<feature type="compositionally biased region" description="Low complexity" evidence="11">
    <location>
        <begin position="4546"/>
        <end position="4557"/>
    </location>
</feature>
<feature type="domain" description="Trimeric autotransporter adhesin YadA-like head" evidence="13">
    <location>
        <begin position="211"/>
        <end position="237"/>
    </location>
</feature>
<dbReference type="Gene3D" id="3.30.1300.30">
    <property type="entry name" value="GSPII I/J protein-like"/>
    <property type="match status" value="1"/>
</dbReference>
<feature type="domain" description="Trimeric autotransporter adhesin YadA-like C-terminal membrane anchor" evidence="12">
    <location>
        <begin position="4645"/>
        <end position="4705"/>
    </location>
</feature>
<evidence type="ECO:0000256" key="4">
    <source>
        <dbReference type="ARBA" id="ARBA00022448"/>
    </source>
</evidence>
<keyword evidence="9" id="KW-0472">Membrane</keyword>
<feature type="domain" description="ESPR" evidence="15">
    <location>
        <begin position="1"/>
        <end position="43"/>
    </location>
</feature>
<dbReference type="Proteomes" id="UP001222296">
    <property type="component" value="Chromosome"/>
</dbReference>
<feature type="compositionally biased region" description="Low complexity" evidence="11">
    <location>
        <begin position="3749"/>
        <end position="3761"/>
    </location>
</feature>
<dbReference type="Pfam" id="PF03895">
    <property type="entry name" value="YadA_anchor"/>
    <property type="match status" value="1"/>
</dbReference>
<evidence type="ECO:0000259" key="12">
    <source>
        <dbReference type="Pfam" id="PF03895"/>
    </source>
</evidence>
<dbReference type="GO" id="GO:0009986">
    <property type="term" value="C:cell surface"/>
    <property type="evidence" value="ECO:0007669"/>
    <property type="project" value="UniProtKB-SubCell"/>
</dbReference>
<dbReference type="Gene3D" id="2.150.10.10">
    <property type="entry name" value="Serralysin-like metalloprotease, C-terminal"/>
    <property type="match status" value="4"/>
</dbReference>
<keyword evidence="10" id="KW-0998">Cell outer membrane</keyword>
<dbReference type="GO" id="GO:0009279">
    <property type="term" value="C:cell outer membrane"/>
    <property type="evidence" value="ECO:0007669"/>
    <property type="project" value="UniProtKB-SubCell"/>
</dbReference>
<dbReference type="EMBL" id="CP121769">
    <property type="protein sequence ID" value="WGE09299.1"/>
    <property type="molecule type" value="Genomic_DNA"/>
</dbReference>
<feature type="compositionally biased region" description="Low complexity" evidence="11">
    <location>
        <begin position="2923"/>
        <end position="2943"/>
    </location>
</feature>
<feature type="region of interest" description="Disordered" evidence="11">
    <location>
        <begin position="3310"/>
        <end position="3329"/>
    </location>
</feature>
<dbReference type="InterPro" id="IPR011049">
    <property type="entry name" value="Serralysin-like_metalloprot_C"/>
</dbReference>
<feature type="domain" description="Trimeric autotransporter adhesin YadA-like stalk" evidence="14">
    <location>
        <begin position="310"/>
        <end position="342"/>
    </location>
</feature>
<evidence type="ECO:0000256" key="9">
    <source>
        <dbReference type="ARBA" id="ARBA00023136"/>
    </source>
</evidence>
<protein>
    <submittedName>
        <fullName evidence="16">YadA-like family protein</fullName>
    </submittedName>
</protein>
<evidence type="ECO:0000256" key="7">
    <source>
        <dbReference type="ARBA" id="ARBA00022729"/>
    </source>
</evidence>
<feature type="region of interest" description="Disordered" evidence="11">
    <location>
        <begin position="3415"/>
        <end position="3447"/>
    </location>
</feature>
<organism evidence="16 17">
    <name type="scientific">Glaesserella parasuis</name>
    <name type="common">Haemophilus parasuis</name>
    <dbReference type="NCBI Taxonomy" id="738"/>
    <lineage>
        <taxon>Bacteria</taxon>
        <taxon>Pseudomonadati</taxon>
        <taxon>Pseudomonadota</taxon>
        <taxon>Gammaproteobacteria</taxon>
        <taxon>Pasteurellales</taxon>
        <taxon>Pasteurellaceae</taxon>
        <taxon>Glaesserella</taxon>
    </lineage>
</organism>
<feature type="region of interest" description="Disordered" evidence="11">
    <location>
        <begin position="3342"/>
        <end position="3363"/>
    </location>
</feature>
<feature type="domain" description="Trimeric autotransporter adhesin YadA-like head" evidence="13">
    <location>
        <begin position="239"/>
        <end position="265"/>
    </location>
</feature>
<evidence type="ECO:0000259" key="15">
    <source>
        <dbReference type="Pfam" id="PF13018"/>
    </source>
</evidence>
<evidence type="ECO:0000256" key="8">
    <source>
        <dbReference type="ARBA" id="ARBA00022927"/>
    </source>
</evidence>
<evidence type="ECO:0000256" key="1">
    <source>
        <dbReference type="ARBA" id="ARBA00004241"/>
    </source>
</evidence>
<dbReference type="InterPro" id="IPR045584">
    <property type="entry name" value="Pilin-like"/>
</dbReference>
<keyword evidence="8" id="KW-0653">Protein transport</keyword>
<keyword evidence="4" id="KW-0813">Transport</keyword>
<feature type="domain" description="Trimeric autotransporter adhesin YadA-like stalk" evidence="14">
    <location>
        <begin position="4263"/>
        <end position="4292"/>
    </location>
</feature>
<keyword evidence="7" id="KW-0732">Signal</keyword>
<gene>
    <name evidence="16" type="ORF">QBL01_08540</name>
</gene>
<dbReference type="SUPFAM" id="SSF101967">
    <property type="entry name" value="Adhesin YadA, collagen-binding domain"/>
    <property type="match status" value="3"/>
</dbReference>
<dbReference type="Pfam" id="PF05662">
    <property type="entry name" value="YadA_stalk"/>
    <property type="match status" value="3"/>
</dbReference>
<evidence type="ECO:0000256" key="11">
    <source>
        <dbReference type="SAM" id="MobiDB-lite"/>
    </source>
</evidence>
<feature type="compositionally biased region" description="Basic and acidic residues" evidence="11">
    <location>
        <begin position="3310"/>
        <end position="3319"/>
    </location>
</feature>
<name>A0AAJ6D9J0_GLAPU</name>
<feature type="region of interest" description="Disordered" evidence="11">
    <location>
        <begin position="4526"/>
        <end position="4557"/>
    </location>
</feature>
<feature type="compositionally biased region" description="Basic and acidic residues" evidence="11">
    <location>
        <begin position="3433"/>
        <end position="3447"/>
    </location>
</feature>
<feature type="region of interest" description="Disordered" evidence="11">
    <location>
        <begin position="3874"/>
        <end position="3974"/>
    </location>
</feature>
<dbReference type="Gene3D" id="1.20.5.170">
    <property type="match status" value="1"/>
</dbReference>
<proteinExistence type="inferred from homology"/>
<reference evidence="16" key="1">
    <citation type="submission" date="2023-04" db="EMBL/GenBank/DDBJ databases">
        <title>Molecular characterization of the Integrative and Conjugative elements harboring multidrug-resistance gene from Glaesserella (Haemophilus) parasuis.</title>
        <authorList>
            <person name="Che Y."/>
            <person name="Zhou L."/>
        </authorList>
    </citation>
    <scope>NUCLEOTIDE SEQUENCE</scope>
    <source>
        <strain evidence="16">Z44</strain>
    </source>
</reference>
<feature type="domain" description="Trimeric autotransporter adhesin YadA-like head" evidence="13">
    <location>
        <begin position="183"/>
        <end position="206"/>
    </location>
</feature>
<evidence type="ECO:0000259" key="14">
    <source>
        <dbReference type="Pfam" id="PF05662"/>
    </source>
</evidence>
<sequence length="4705" mass="481556">MNKIFKVIFNKTTGQFVVVSELSKAKGKASSSTDERVGVSSLVTKLQHQAKAALILGLLGVSSVAYAAEPAYGNNDGTGSPIAIGNGSNASGEGNIALGERSSATDTSKAKKQMIAIGGSATVTGSQAIAIGGDTVASGFGSIAIGGDDADGLTEYKELRYNPTSGKVETRKRNESAYQKTTASGVGSISIGPKSQSLQNGTIAVGVLATAAGTESVSIGVKSASKGANSVALGAGSTASAGNSVAIGNNAVAESDGGVALGKDSIANIAAGSKGYDVSTNAETTETNSTWKATRAAVSIGKADGTITRQIKGVAAGSNDTDAVNVAQLKKVTLKVAGDSGSGSVALASQTLTLEGQNGIVASAAGQKVTIKLDDDTKTQINNALSKTDASNTYVTKTSAANYATKTELNGKAAGTNTFKFKIQDGAATATDAKTWTLSTSDTVTFKAGDNLDVSAANGVITYSLDNATKTSINSIASKANTSLDNIDDAGKAKITGLVNATGNNGITVSSATGSDKMKTFTVGLDTTTKGKVDSIGTGEVAASNANTVTGGKVYTAIAGAKTTVSAATGQEIITVTPNVGSGLSANSYTVGINTTKLADAVKTNTKGDITSSDLTITNGTDRLLGTDNVIISLKDADKQAIAKVAEKLDTATYNADKLNFADKNLSNLTNAGNTVIKNQAKQAINVVGANSRVTVNKDTTVASGVDTYKVSVDVSDLATKTEVGAKLDSSAFTNENVTSKVNTGSLTSTTLTVDGAGKVVGGNLTVNLKNGAIDTAHLSTAVQNSITNAKTKVEVNPASGGILKLDTSTDTTQPTTYTLSINETKLKDVTGTTNLATEYAKADASNINGNNLANWKTKLNEGASLSNPTGALVKDSDLTSAALTGRISKGNVVSGSTGLLSVAGGEGKVFGSDVTISLTQDATNKINNALSESKAAETYARKDATGLSEDNKTAWKTALGVSNLDLNYKAGNESTAKTTTLSQGLHFKGEGLTITTAASGVVNFAIADNAITKAKLADNAVGTAEIEAKAVTKAKLADDVTNEIADKADKRLSNLEDAGKAVVTGLVAATGGDGITVDAKVDDTSKVKTFTVGLDDTTKGKIAKIAAGEVATSDENTVTGAKVHTAITSAKTKVKLADGSSTSLTLNKVESTDLTANEYTLKLDKEALKTELGVANLDLYYQGNANDTKQNTTLSNGLKFTSDDLTVTAKTGGEVNFTLKNDAVETANIKDSAVTKAKLAEEVKTEIANAKTVVSLDTSGSNALELTPSTTTGPTTYTLKLNETKLNQSAKLSYKANGDATAATAKEIALSTGLNFNSASTDALTIGTEADGKVNFTINTGAFADTGLAAKNGDSNKVATVGGVAGAISAVNTALTTSINTKANKDLNDISNAGKEVITGLTEVVKDTDTARLGTTTNLAEVTKVVDNANKTETFHVLVKESAVKTALNDDFAAKDATNLGDTDVSAWKTKLGVSDLTATKLKYKGNDNVATKETSLATGLTFASEDLTITAGDNGALNFALKAGAVDESNLESTLATKINNKVDNTRKLTFNTQNSADATKTSAGEWTLSSDDNVNFKAGDGLKVSGTGKEITYDLSDAHKTTLARVGAGSVADNDNNTVTGNTVFDAIEAAKTSLTTGGMTFAGDVQNNKTSKVSLGSTLTVEGEGTEPTTTAANNIAVEADGSNKLTVKLAENLSNIKTIHLKGQNGKDGKIGVDANGDVTVTNGIDGTNGTGGEASKIVTEKTIGNQTIAYKANEGTTDADKEKTVALGKGFTFKGDTNIKASIGAEGLVTYSLNPVLTGITSIAGSGTTATFGTDGIALNSKKITGLTNGATTSSSNEAVTGAQLYGVANNVKGILGSSIAIDTNGGLTATNIGNSGKNNVHEAIAASREEVAITGDVLTLTPSKTTDGANKYTLGINATKLNETAILKYKANGDGTAATAKEIALSTGLNFVSEDTNALTISTETDGKVKFDLLTGAINVDTATKAISVTDADNHKLTTAKNVADAINAAKSSLTTNGFDVSATTAETTGNNKVTHQLTKELAIVGKDSNLATTVAQDGNGKTTVKVGLNSTLTNMSSIGFGANAPVLSSTGLDMNDKAITDLASGLGSKDIAAADGSANALTADDKKNAVNVGDLQSVYNKLKENTDNLANTSLTFRGDETGDDKKVDRKLGETLTLKGGADTTDSKLTSGNIAVVKDTATGANGLVVKLAKELTALTSATFGSGDNSAVLDADSLTFKAKGEAADATVKTLTISNDKTKGGSITGLEVRNVESENYGTGNNETRAATESAVKEVSDRVNKAADGTTGVVVYTDQDGKRIVKDNGQFYLTKADGTADKTKPAVPEDKVLVSIVNPNKLSDKQAVGNANKLANLAKGTVSTTSTEAITGAQLHDLVTHVGLTPNDTKTGFNALSFDAITASVASGSAVARTDLVNAVKDIIIAVNKGTVTQGDNNSSVTRQLGQTLKLNGGATGTLSDNNIGVVVNDQTNADGFNIKLAKDLKNLASAEFVGTGDNAEKTTLSSTGMKVETVDGNNKAEATYGKDGLTVKGADGNNAISLTNKTDANNTTTPALEFAKGADGKGTGAISGLKDIDPSDTDGSKATNKNYVDDKFNSLKEAGIKVGADQGDVKTHKLGNQLDIKAGAITTGSGDTEVKYSGDNLITKVSQDTTSGKTTVEIGLKEKLALKELTVDDTAEKGKVKLAEDAVTVVNKDSKDAVSVTTDAEGDGKVVVNNKAGESAVEVGHNEKGGLIKLTGVKAAGTAVPTAEISVVGNKTADSNQGLDTTNKIESRISYNDGNTEHKLATLDDGLTFSGDDDQDVTRKLGTELTIKGGKSTGLTENNIGVVKATSADGLVVKLAEELTALKSAKFGTDGNGATITSEGTEIVATAADGTKASATYALEGMKLVDGNNTSTTTASGSTVTNGTTTTDTTAEGVKVSSNDKDDKSEATYGKDGLTVKGADGKDAISLTNKAGANNTATPTLEFAKGTDGKGTGAISGLQDIDPLDTDGSKATNKNYVDSRIADLDAGKPFEYFDNQGNKVVRGKDNQFYKATDIDGKVYVEGKGYVLPADKDNQNAKGVEAVKSGEVVINAMPNSEPMGLSNIRSGLGLSPITETKDNQTVETAITKEAAQTAVDSLVTQTGSRLNNAATVRDLQALAQAGVDFTGNNAAENKDVHRPLGTKLTIEGEATTANQTKAQFGESAADNIHVEAKGAENKLVVSLSKDLKNLKTVTASDSIQVGTDANGVKITPDATTTTKTEGTGADKKVTTVTAGAEGTSIVQKDATNQPLKSAEYKLDGSKVDDGKGNTTEVKAGGLTAKDADSTTKVDANGMDVKSDDPNDKSAATYGKDGLTVKGNDGKDAISLTSTIAGGKTTNTLALNGKDGKDSVSITSGADGAAPEISFAKNGEDGTGSITGLKDVERNPDGTAKDKTQAANAGYVDDRLKEMNEGKPFEYFEKDPVTGEVKTETVDGKQVPVTLVRGKDGKFYKESDLKGKVFDPATNTYKNADGTPATLTEVASNNVTVQAMPSPTGKPLEMGNVGSGLGLDDSTTTNATALTPEQAQTAIAGSGKDGKGGLLTKTGSSLNNVATVKDLQALAQAGLDFVGNETTTTAVHRPLGTKLVVQGETDTANQTLAQFGATAKDNIYVDTDATNNKLVVKMTEDLKNINSLTTKPVDNPDGTKTSTKLTSTGTVVSKVDPAKLDADGKPTPVETANYGLTTELKKTDADGKVTTSTSAPTGTTLSEADKNGNKLREAEYDLDGTKVTLKDPVTGATKEISTGVDGTKVTSKDPATGVTKETTIGVDGTTVKVTDKNNPNNNKSAEYGVDGTALKAKDAQGNDISADYKVGGATVKDKDNTTEIKPDGMTVKSTDEADKSEAKYGKDGLSIVGPKGKDGKDGISLGYKPDTDANGQPTGTSTPTLAFGKGEKDPDGNDKGTGSITGLKDVERNPDGTAKDRTAAANAGYVDERLAEANATKPLEYFGTDGKKLVLGQDGKFYKPEDLEGKVYVKRKDGTEGYFNSEEKDNPTAKPVDLKNKAVDPQTVTIKAMPSDASNTPITMSNVGSGLGLKDDAESNKTALTPADAQKAIAGDNKDGKGGLLAQTGNALNNVATVKDLQAIAQAGLDFTGNNTATTVHRPLGTKLTVEGEGKWNGKDSAANNLYVEAQEADNKLVVKMNKDLTNLNSVTLGTATMTGKDNTINLTGAGAQVVEEFVKWDPVTKQPIRDKDGNLQKYTEKVDPRVKLSGIADGDISPNSTDAVNGRQVYALTNGNQVEQKKDGSTATYAKNKDGSVITEVKRDKSGNPVVDADGKEIVQPKEYKLTTYNVSEQQEFVTNSVITAVHNMNEQGIKFFHTNDGHNAEEQINQQSNTVDSSASGTYATAVGYKAVAAGDNALAMGKGATASGKNSIAIGTGNQVIANKSGAFGDPNIIRGVQIGTDSAGNPIYKGIDGSYAFGNDNVITSSNTFVLGNNVNNKRDSNGALTWMSAIPEGTVENSVYLGNNTTATAGDGSQTGSLKNWKQDGSRGSTTTAGSTGTVSSATVGNMIYGGFAGATANGVVSVGAAGDERRIQNVAAGEISSTSTDAINGSQLYNVAHRLGAKLESEGRQLRAGIAATTAMSNIPQVTLPGKSTLGAGIGTFEGQNAVAVGFSRMSDNGRVILKVSAGATSQGKYNAGAGIALQW</sequence>
<dbReference type="Pfam" id="PF05658">
    <property type="entry name" value="YadA_head"/>
    <property type="match status" value="5"/>
</dbReference>
<keyword evidence="5" id="KW-1134">Transmembrane beta strand</keyword>
<evidence type="ECO:0000256" key="6">
    <source>
        <dbReference type="ARBA" id="ARBA00022692"/>
    </source>
</evidence>
<feature type="region of interest" description="Disordered" evidence="11">
    <location>
        <begin position="2923"/>
        <end position="2961"/>
    </location>
</feature>
<dbReference type="Pfam" id="PF13018">
    <property type="entry name" value="ESPR"/>
    <property type="match status" value="1"/>
</dbReference>
<feature type="region of interest" description="Disordered" evidence="11">
    <location>
        <begin position="3742"/>
        <end position="3771"/>
    </location>
</feature>
<dbReference type="InterPro" id="IPR024973">
    <property type="entry name" value="ESPR"/>
</dbReference>
<accession>A0AAJ6D9J0</accession>
<dbReference type="SUPFAM" id="SSF54523">
    <property type="entry name" value="Pili subunits"/>
    <property type="match status" value="1"/>
</dbReference>
<dbReference type="InterPro" id="IPR008635">
    <property type="entry name" value="Coiled_stalk_dom"/>
</dbReference>
<evidence type="ECO:0000259" key="13">
    <source>
        <dbReference type="Pfam" id="PF05658"/>
    </source>
</evidence>
<feature type="compositionally biased region" description="Basic and acidic residues" evidence="11">
    <location>
        <begin position="3888"/>
        <end position="3901"/>
    </location>
</feature>
<evidence type="ECO:0000256" key="5">
    <source>
        <dbReference type="ARBA" id="ARBA00022452"/>
    </source>
</evidence>
<dbReference type="InterPro" id="IPR005594">
    <property type="entry name" value="YadA_C"/>
</dbReference>
<evidence type="ECO:0000256" key="2">
    <source>
        <dbReference type="ARBA" id="ARBA00004442"/>
    </source>
</evidence>
<feature type="domain" description="Trimeric autotransporter adhesin YadA-like head" evidence="13">
    <location>
        <begin position="115"/>
        <end position="133"/>
    </location>
</feature>
<dbReference type="CDD" id="cd12820">
    <property type="entry name" value="LbR_YadA-like"/>
    <property type="match status" value="2"/>
</dbReference>
<dbReference type="InterPro" id="IPR008640">
    <property type="entry name" value="Adhesin_Head_dom"/>
</dbReference>
<evidence type="ECO:0000313" key="17">
    <source>
        <dbReference type="Proteomes" id="UP001222296"/>
    </source>
</evidence>
<feature type="compositionally biased region" description="Polar residues" evidence="11">
    <location>
        <begin position="3928"/>
        <end position="3939"/>
    </location>
</feature>
<feature type="compositionally biased region" description="Basic and acidic residues" evidence="11">
    <location>
        <begin position="3944"/>
        <end position="3953"/>
    </location>
</feature>
<feature type="domain" description="Trimeric autotransporter adhesin YadA-like stalk" evidence="14">
    <location>
        <begin position="4591"/>
        <end position="4626"/>
    </location>
</feature>
<dbReference type="RefSeq" id="WP_279378374.1">
    <property type="nucleotide sequence ID" value="NZ_CP121769.1"/>
</dbReference>
<comment type="similarity">
    <text evidence="3">Belongs to the autotransporter-2 (AT-2) (TC 1.B.40) family.</text>
</comment>